<evidence type="ECO:0000313" key="3">
    <source>
        <dbReference type="Proteomes" id="UP001162030"/>
    </source>
</evidence>
<sequence>MEFVSDATHGRAGSINCSSTGANREGSRFDEWLFELESATPIEPAVAGESQRAGYATFNRPRRRYRHGSERIPDGMKGKLAWSGAEGWYLAFLYCTFSGLPANHDPQAVVGTRIGNPTNICLRCQQSTYQRRRFADASQVSDRTVQVIVFALAVSQMPDWR</sequence>
<dbReference type="EMBL" id="OX458333">
    <property type="protein sequence ID" value="CAI8802029.1"/>
    <property type="molecule type" value="Genomic_DNA"/>
</dbReference>
<reference evidence="2 3" key="1">
    <citation type="submission" date="2023-03" db="EMBL/GenBank/DDBJ databases">
        <authorList>
            <person name="Pearce D."/>
        </authorList>
    </citation>
    <scope>NUCLEOTIDE SEQUENCE [LARGE SCALE GENOMIC DNA]</scope>
    <source>
        <strain evidence="2">Msz</strain>
    </source>
</reference>
<keyword evidence="3" id="KW-1185">Reference proteome</keyword>
<name>A0ABM9I033_9GAMM</name>
<dbReference type="Proteomes" id="UP001162030">
    <property type="component" value="Chromosome"/>
</dbReference>
<protein>
    <submittedName>
        <fullName evidence="2">Uncharacterized protein</fullName>
    </submittedName>
</protein>
<evidence type="ECO:0000256" key="1">
    <source>
        <dbReference type="SAM" id="MobiDB-lite"/>
    </source>
</evidence>
<accession>A0ABM9I033</accession>
<gene>
    <name evidence="2" type="ORF">MSZNOR_1609</name>
</gene>
<proteinExistence type="predicted"/>
<organism evidence="2 3">
    <name type="scientific">Methylocaldum szegediense</name>
    <dbReference type="NCBI Taxonomy" id="73780"/>
    <lineage>
        <taxon>Bacteria</taxon>
        <taxon>Pseudomonadati</taxon>
        <taxon>Pseudomonadota</taxon>
        <taxon>Gammaproteobacteria</taxon>
        <taxon>Methylococcales</taxon>
        <taxon>Methylococcaceae</taxon>
        <taxon>Methylocaldum</taxon>
    </lineage>
</organism>
<evidence type="ECO:0000313" key="2">
    <source>
        <dbReference type="EMBL" id="CAI8802029.1"/>
    </source>
</evidence>
<feature type="region of interest" description="Disordered" evidence="1">
    <location>
        <begin position="1"/>
        <end position="24"/>
    </location>
</feature>